<dbReference type="GO" id="GO:0022857">
    <property type="term" value="F:transmembrane transporter activity"/>
    <property type="evidence" value="ECO:0007669"/>
    <property type="project" value="InterPro"/>
</dbReference>
<dbReference type="InterPro" id="IPR011701">
    <property type="entry name" value="MFS"/>
</dbReference>
<feature type="transmembrane region" description="Helical" evidence="4">
    <location>
        <begin position="95"/>
        <end position="118"/>
    </location>
</feature>
<feature type="transmembrane region" description="Helical" evidence="4">
    <location>
        <begin position="40"/>
        <end position="59"/>
    </location>
</feature>
<dbReference type="InterPro" id="IPR052714">
    <property type="entry name" value="MFS_Exporter"/>
</dbReference>
<dbReference type="EMBL" id="CP151762">
    <property type="protein sequence ID" value="WZU64825.1"/>
    <property type="molecule type" value="Genomic_DNA"/>
</dbReference>
<evidence type="ECO:0000256" key="3">
    <source>
        <dbReference type="ARBA" id="ARBA00023136"/>
    </source>
</evidence>
<feature type="transmembrane region" description="Helical" evidence="4">
    <location>
        <begin position="298"/>
        <end position="322"/>
    </location>
</feature>
<evidence type="ECO:0000313" key="6">
    <source>
        <dbReference type="EMBL" id="WZU64825.1"/>
    </source>
</evidence>
<accession>A0AAN0M525</accession>
<dbReference type="PANTHER" id="PTHR23531:SF1">
    <property type="entry name" value="QUINOLENE RESISTANCE PROTEIN NORA"/>
    <property type="match status" value="1"/>
</dbReference>
<dbReference type="InterPro" id="IPR036259">
    <property type="entry name" value="MFS_trans_sf"/>
</dbReference>
<reference evidence="6 7" key="1">
    <citation type="submission" date="2024-04" db="EMBL/GenBank/DDBJ databases">
        <title>Phylogenomic analyses of a clade within the roseobacter group suggest taxonomic reassignments of species of the genera Aestuariivita, Citreicella, Loktanella, Nautella, Pelagibaca, Ruegeria, Thalassobius, Thiobacimonas and Tropicibacter, and the proposal o.</title>
        <authorList>
            <person name="Jeon C.O."/>
        </authorList>
    </citation>
    <scope>NUCLEOTIDE SEQUENCE [LARGE SCALE GENOMIC DNA]</scope>
    <source>
        <strain evidence="6 7">G8-12</strain>
    </source>
</reference>
<feature type="transmembrane region" description="Helical" evidence="4">
    <location>
        <begin position="162"/>
        <end position="180"/>
    </location>
</feature>
<sequence length="401" mass="42347">MSRVVVFALYFTAIFLQAGAYGLTFMLPRLFDSFGANEKVVGAMLALTAVSTIVTVYFSGHLSDLFGRLRTLGGACIAIALSLYLYAILDTVGIGLISASLLLGFGWGLTYSLGPIVLTRLVAADERTRFFTLLSLFVMAGFGLAPVLAAALEGAGYSVRDAFTLTAIACLVSAALFFGLNGAVKAHAITPVAEVPSRITLAALRGVARSPALLPVAMVCLGASVFAGMANFQTVFADARGLDYAQFFLTYTTTVVVGRMILARYKGGTNTYRTIAVLQYIMGGSVALFIFSGSSLPAYLLVAFLFGIGYGMSYPLLVSMAAQDADDGLGAQTLQLFALTYFIGIFGFPLIAGWMIVEVGTSALLILVAMLAIIEATLALRRAQRKNRPHQSGADGLKSDP</sequence>
<dbReference type="SUPFAM" id="SSF103473">
    <property type="entry name" value="MFS general substrate transporter"/>
    <property type="match status" value="1"/>
</dbReference>
<keyword evidence="2 4" id="KW-1133">Transmembrane helix</keyword>
<dbReference type="AlphaFoldDB" id="A0AAN0M525"/>
<feature type="transmembrane region" description="Helical" evidence="4">
    <location>
        <begin position="71"/>
        <end position="89"/>
    </location>
</feature>
<feature type="transmembrane region" description="Helical" evidence="4">
    <location>
        <begin position="334"/>
        <end position="357"/>
    </location>
</feature>
<keyword evidence="1 4" id="KW-0812">Transmembrane</keyword>
<keyword evidence="3 4" id="KW-0472">Membrane</keyword>
<dbReference type="RefSeq" id="WP_342071182.1">
    <property type="nucleotide sequence ID" value="NZ_CP151762.1"/>
</dbReference>
<proteinExistence type="predicted"/>
<dbReference type="PROSITE" id="PS50850">
    <property type="entry name" value="MFS"/>
    <property type="match status" value="1"/>
</dbReference>
<feature type="domain" description="Major facilitator superfamily (MFS) profile" evidence="5">
    <location>
        <begin position="1"/>
        <end position="387"/>
    </location>
</feature>
<feature type="transmembrane region" description="Helical" evidence="4">
    <location>
        <begin position="244"/>
        <end position="262"/>
    </location>
</feature>
<dbReference type="Gene3D" id="1.20.1250.20">
    <property type="entry name" value="MFS general substrate transporter like domains"/>
    <property type="match status" value="1"/>
</dbReference>
<name>A0AAN0M525_9RHOB</name>
<feature type="transmembrane region" description="Helical" evidence="4">
    <location>
        <begin position="363"/>
        <end position="380"/>
    </location>
</feature>
<keyword evidence="7" id="KW-1185">Reference proteome</keyword>
<dbReference type="Proteomes" id="UP001451782">
    <property type="component" value="Chromosome"/>
</dbReference>
<evidence type="ECO:0000256" key="4">
    <source>
        <dbReference type="SAM" id="Phobius"/>
    </source>
</evidence>
<feature type="transmembrane region" description="Helical" evidence="4">
    <location>
        <begin position="274"/>
        <end position="292"/>
    </location>
</feature>
<feature type="transmembrane region" description="Helical" evidence="4">
    <location>
        <begin position="212"/>
        <end position="232"/>
    </location>
</feature>
<dbReference type="Pfam" id="PF07690">
    <property type="entry name" value="MFS_1"/>
    <property type="match status" value="1"/>
</dbReference>
<protein>
    <submittedName>
        <fullName evidence="6">MFS transporter</fullName>
    </submittedName>
</protein>
<evidence type="ECO:0000256" key="1">
    <source>
        <dbReference type="ARBA" id="ARBA00022692"/>
    </source>
</evidence>
<organism evidence="6 7">
    <name type="scientific">Yoonia algicola</name>
    <dbReference type="NCBI Taxonomy" id="3137368"/>
    <lineage>
        <taxon>Bacteria</taxon>
        <taxon>Pseudomonadati</taxon>
        <taxon>Pseudomonadota</taxon>
        <taxon>Alphaproteobacteria</taxon>
        <taxon>Rhodobacterales</taxon>
        <taxon>Paracoccaceae</taxon>
        <taxon>Yoonia</taxon>
    </lineage>
</organism>
<evidence type="ECO:0000256" key="2">
    <source>
        <dbReference type="ARBA" id="ARBA00022989"/>
    </source>
</evidence>
<dbReference type="KEGG" id="yag:AABB28_05990"/>
<dbReference type="InterPro" id="IPR020846">
    <property type="entry name" value="MFS_dom"/>
</dbReference>
<gene>
    <name evidence="6" type="ORF">AABB28_05990</name>
</gene>
<evidence type="ECO:0000313" key="7">
    <source>
        <dbReference type="Proteomes" id="UP001451782"/>
    </source>
</evidence>
<evidence type="ECO:0000259" key="5">
    <source>
        <dbReference type="PROSITE" id="PS50850"/>
    </source>
</evidence>
<feature type="transmembrane region" description="Helical" evidence="4">
    <location>
        <begin position="130"/>
        <end position="150"/>
    </location>
</feature>
<dbReference type="PANTHER" id="PTHR23531">
    <property type="entry name" value="QUINOLENE RESISTANCE PROTEIN NORA"/>
    <property type="match status" value="1"/>
</dbReference>